<keyword evidence="2" id="KW-0240">DNA-directed RNA polymerase</keyword>
<accession>C3SAE3</accession>
<feature type="non-terminal residue" evidence="7">
    <location>
        <position position="1"/>
    </location>
</feature>
<dbReference type="Gene3D" id="3.90.1100.10">
    <property type="match status" value="1"/>
</dbReference>
<evidence type="ECO:0000256" key="5">
    <source>
        <dbReference type="ARBA" id="ARBA00023163"/>
    </source>
</evidence>
<dbReference type="ExpressionAtlas" id="C3SAE3">
    <property type="expression patterns" value="baseline"/>
</dbReference>
<dbReference type="GO" id="GO:0006351">
    <property type="term" value="P:DNA-templated transcription"/>
    <property type="evidence" value="ECO:0007669"/>
    <property type="project" value="InterPro"/>
</dbReference>
<dbReference type="EC" id="2.7.7.6" evidence="1"/>
<dbReference type="GO" id="GO:0003899">
    <property type="term" value="F:DNA-directed RNA polymerase activity"/>
    <property type="evidence" value="ECO:0007669"/>
    <property type="project" value="UniProtKB-EC"/>
</dbReference>
<dbReference type="AlphaFoldDB" id="C3SAE3"/>
<protein>
    <recommendedName>
        <fullName evidence="1">DNA-directed RNA polymerase</fullName>
        <ecNumber evidence="1">2.7.7.6</ecNumber>
    </recommendedName>
</protein>
<dbReference type="GO" id="GO:0003677">
    <property type="term" value="F:DNA binding"/>
    <property type="evidence" value="ECO:0007669"/>
    <property type="project" value="InterPro"/>
</dbReference>
<keyword evidence="4" id="KW-0548">Nucleotidyltransferase</keyword>
<evidence type="ECO:0000256" key="4">
    <source>
        <dbReference type="ARBA" id="ARBA00022695"/>
    </source>
</evidence>
<evidence type="ECO:0000256" key="3">
    <source>
        <dbReference type="ARBA" id="ARBA00022679"/>
    </source>
</evidence>
<keyword evidence="3" id="KW-0808">Transferase</keyword>
<organism evidence="7">
    <name type="scientific">Brachypodium distachyon</name>
    <name type="common">Purple false brome</name>
    <name type="synonym">Trachynia distachya</name>
    <dbReference type="NCBI Taxonomy" id="15368"/>
    <lineage>
        <taxon>Eukaryota</taxon>
        <taxon>Viridiplantae</taxon>
        <taxon>Streptophyta</taxon>
        <taxon>Embryophyta</taxon>
        <taxon>Tracheophyta</taxon>
        <taxon>Spermatophyta</taxon>
        <taxon>Magnoliopsida</taxon>
        <taxon>Liliopsida</taxon>
        <taxon>Poales</taxon>
        <taxon>Poaceae</taxon>
        <taxon>BOP clade</taxon>
        <taxon>Pooideae</taxon>
        <taxon>Stipodae</taxon>
        <taxon>Brachypodieae</taxon>
        <taxon>Brachypodium</taxon>
    </lineage>
</organism>
<feature type="domain" description="RNA polymerase beta subunit protrusion" evidence="6">
    <location>
        <begin position="199"/>
        <end position="334"/>
    </location>
</feature>
<dbReference type="SUPFAM" id="SSF64484">
    <property type="entry name" value="beta and beta-prime subunits of DNA dependent RNA-polymerase"/>
    <property type="match status" value="1"/>
</dbReference>
<proteinExistence type="predicted"/>
<keyword evidence="5" id="KW-0804">Transcription</keyword>
<name>C3SAE3_BRADI</name>
<dbReference type="GO" id="GO:0000428">
    <property type="term" value="C:DNA-directed RNA polymerase complex"/>
    <property type="evidence" value="ECO:0007669"/>
    <property type="project" value="UniProtKB-KW"/>
</dbReference>
<sequence length="378" mass="42520">IVIIAYGRVVQLQVLTDVHAVTRLSLLFKDKDQVRLTRVEEILTHTPCIVTTRLLGTPPLEIWLILAILSDMLAPLGFNSMISMYGKREDVPKIVKFVSLAGCCGGVRRSPAGTQVQTDMDLLALDYNADDANSHHIKVDAKRAPLDSDADNGGRQSPMDVDLKAIPPSMDSCVQQSPIDINVASLEKEYDYDPSKGVSGAWRHATVKFVRVKLEEPVFWVDNYDLDEQTLRLKPAHARLKKMTYSSKMIVEMTLQVSDAPLYMSVYSLKQSDKSEIGKGRYVQKKDILSETKWVTIGMLPVTVKSNLCRLYKLQETDCHFDSGGYFLIRGMEKGRKKVHGPYCRFCKSAENILRIVPYGATLPYKELFCMDLPQVPD</sequence>
<reference evidence="7" key="1">
    <citation type="journal article" date="2009" name="Plant Mol. Biol.">
        <title>Structural characterization of Brachypodium genome and its syntenic relationship with rice and wheat.</title>
        <authorList>
            <person name="Huo N."/>
            <person name="Vogel J.P."/>
            <person name="Lazo G.R."/>
            <person name="You F.M."/>
            <person name="Ma Y."/>
            <person name="McMahon S."/>
            <person name="Dvorak J."/>
            <person name="Anderson O.D."/>
            <person name="Luo M.C."/>
            <person name="Gu Y.Q."/>
        </authorList>
    </citation>
    <scope>NUCLEOTIDE SEQUENCE</scope>
</reference>
<evidence type="ECO:0000256" key="2">
    <source>
        <dbReference type="ARBA" id="ARBA00022478"/>
    </source>
</evidence>
<evidence type="ECO:0000256" key="1">
    <source>
        <dbReference type="ARBA" id="ARBA00012418"/>
    </source>
</evidence>
<dbReference type="EMBL" id="EU730902">
    <property type="protein sequence ID" value="ACF22777.1"/>
    <property type="molecule type" value="Genomic_DNA"/>
</dbReference>
<evidence type="ECO:0000259" key="6">
    <source>
        <dbReference type="Pfam" id="PF04563"/>
    </source>
</evidence>
<dbReference type="InterPro" id="IPR007644">
    <property type="entry name" value="RNA_pol_bsu_protrusion"/>
</dbReference>
<dbReference type="Pfam" id="PF04563">
    <property type="entry name" value="RNA_pol_Rpb2_1"/>
    <property type="match status" value="1"/>
</dbReference>
<evidence type="ECO:0000313" key="7">
    <source>
        <dbReference type="EMBL" id="ACF22777.1"/>
    </source>
</evidence>